<name>A0A9N9K2Q3_9GLOM</name>
<dbReference type="Proteomes" id="UP000789405">
    <property type="component" value="Unassembled WGS sequence"/>
</dbReference>
<organism evidence="1 2">
    <name type="scientific">Dentiscutata erythropus</name>
    <dbReference type="NCBI Taxonomy" id="1348616"/>
    <lineage>
        <taxon>Eukaryota</taxon>
        <taxon>Fungi</taxon>
        <taxon>Fungi incertae sedis</taxon>
        <taxon>Mucoromycota</taxon>
        <taxon>Glomeromycotina</taxon>
        <taxon>Glomeromycetes</taxon>
        <taxon>Diversisporales</taxon>
        <taxon>Gigasporaceae</taxon>
        <taxon>Dentiscutata</taxon>
    </lineage>
</organism>
<dbReference type="EMBL" id="CAJVPY010040754">
    <property type="protein sequence ID" value="CAG8806016.1"/>
    <property type="molecule type" value="Genomic_DNA"/>
</dbReference>
<gene>
    <name evidence="1" type="ORF">DERYTH_LOCUS24392</name>
</gene>
<comment type="caution">
    <text evidence="1">The sequence shown here is derived from an EMBL/GenBank/DDBJ whole genome shotgun (WGS) entry which is preliminary data.</text>
</comment>
<sequence>KTRVVVEQAFGRLKARFSFLKYMRLKDTIKGTDIIDIALILHNFVEKNNDEWEEDDNSYNDEINDSELIYELEEDEDLISRNNAIIKRQNLLELICIDM</sequence>
<keyword evidence="2" id="KW-1185">Reference proteome</keyword>
<protein>
    <submittedName>
        <fullName evidence="1">15247_t:CDS:1</fullName>
    </submittedName>
</protein>
<feature type="non-terminal residue" evidence="1">
    <location>
        <position position="1"/>
    </location>
</feature>
<evidence type="ECO:0000313" key="1">
    <source>
        <dbReference type="EMBL" id="CAG8806016.1"/>
    </source>
</evidence>
<dbReference type="AlphaFoldDB" id="A0A9N9K2Q3"/>
<reference evidence="1" key="1">
    <citation type="submission" date="2021-06" db="EMBL/GenBank/DDBJ databases">
        <authorList>
            <person name="Kallberg Y."/>
            <person name="Tangrot J."/>
            <person name="Rosling A."/>
        </authorList>
    </citation>
    <scope>NUCLEOTIDE SEQUENCE</scope>
    <source>
        <strain evidence="1">MA453B</strain>
    </source>
</reference>
<evidence type="ECO:0000313" key="2">
    <source>
        <dbReference type="Proteomes" id="UP000789405"/>
    </source>
</evidence>
<proteinExistence type="predicted"/>
<accession>A0A9N9K2Q3</accession>